<reference evidence="1 2" key="1">
    <citation type="submission" date="2017-02" db="EMBL/GenBank/DDBJ databases">
        <title>Genome sequencing and assembly of Klebsiella pneumoniae phages.</title>
        <authorList>
            <person name="Labudda L."/>
            <person name="Strapagiel D."/>
            <person name="Karczewska-Golec J."/>
            <person name="Golec P."/>
        </authorList>
    </citation>
    <scope>NUCLEOTIDE SEQUENCE [LARGE SCALE GENOMIC DNA]</scope>
</reference>
<keyword evidence="1" id="KW-0255">Endonuclease</keyword>
<organism evidence="1 2">
    <name type="scientific">Klebsiella phage vB_KpnP_IL33</name>
    <dbReference type="NCBI Taxonomy" id="1907783"/>
    <lineage>
        <taxon>Viruses</taxon>
        <taxon>Duplodnaviria</taxon>
        <taxon>Heunggongvirae</taxon>
        <taxon>Uroviricota</taxon>
        <taxon>Caudoviricetes</taxon>
        <taxon>Autographivirales</taxon>
        <taxon>Autotranscriptaviridae</taxon>
        <taxon>Studiervirinae</taxon>
        <taxon>Przondovirus</taxon>
        <taxon>Przondovirus IL33</taxon>
    </lineage>
</organism>
<gene>
    <name evidence="1" type="ORF">IL33_25</name>
</gene>
<sequence length="150" mass="17319">MKVCSKCGNGKPLSEFGKASRMKDGLRTWCRECVRKDNNGRYHKQDSERRAEHRWRSRKSQIKKYGITVEQYESMWEAQGGKCKICGDIIAVHSENRHEVACIDHCHESLKVRGLLCWHCNIGLGKFFDSVERLRAAIEYLEVHNAGNGH</sequence>
<protein>
    <submittedName>
        <fullName evidence="1">Endonuclease VII</fullName>
    </submittedName>
</protein>
<dbReference type="InterPro" id="IPR004211">
    <property type="entry name" value="Endonuclease_7"/>
</dbReference>
<name>A0A1V0E6D1_9CAUD</name>
<evidence type="ECO:0000313" key="1">
    <source>
        <dbReference type="EMBL" id="ARB12431.1"/>
    </source>
</evidence>
<dbReference type="Proteomes" id="UP000225807">
    <property type="component" value="Segment"/>
</dbReference>
<dbReference type="Gene3D" id="3.40.1800.10">
    <property type="entry name" value="His-Me finger endonucleases"/>
    <property type="match status" value="1"/>
</dbReference>
<keyword evidence="1" id="KW-0540">Nuclease</keyword>
<accession>A0A1V0E6D1</accession>
<dbReference type="SUPFAM" id="SSF54060">
    <property type="entry name" value="His-Me finger endonucleases"/>
    <property type="match status" value="1"/>
</dbReference>
<proteinExistence type="predicted"/>
<dbReference type="InterPro" id="IPR038563">
    <property type="entry name" value="Endonuclease_7_sf"/>
</dbReference>
<dbReference type="Pfam" id="PF02945">
    <property type="entry name" value="Endonuclease_7"/>
    <property type="match status" value="1"/>
</dbReference>
<evidence type="ECO:0000313" key="2">
    <source>
        <dbReference type="Proteomes" id="UP000225807"/>
    </source>
</evidence>
<keyword evidence="2" id="KW-1185">Reference proteome</keyword>
<dbReference type="EMBL" id="KY652724">
    <property type="protein sequence ID" value="ARB12431.1"/>
    <property type="molecule type" value="Genomic_DNA"/>
</dbReference>
<keyword evidence="1" id="KW-0378">Hydrolase</keyword>
<dbReference type="GO" id="GO:0004519">
    <property type="term" value="F:endonuclease activity"/>
    <property type="evidence" value="ECO:0007669"/>
    <property type="project" value="UniProtKB-KW"/>
</dbReference>
<dbReference type="InterPro" id="IPR044925">
    <property type="entry name" value="His-Me_finger_sf"/>
</dbReference>